<dbReference type="Proteomes" id="UP000030661">
    <property type="component" value="Unassembled WGS sequence"/>
</dbReference>
<dbReference type="Gene3D" id="1.25.40.10">
    <property type="entry name" value="Tetratricopeptide repeat domain"/>
    <property type="match status" value="2"/>
</dbReference>
<reference evidence="3" key="1">
    <citation type="journal article" date="2015" name="PeerJ">
        <title>First genomic representation of candidate bacterial phylum KSB3 points to enhanced environmental sensing as a trigger of wastewater bulking.</title>
        <authorList>
            <person name="Sekiguchi Y."/>
            <person name="Ohashi A."/>
            <person name="Parks D.H."/>
            <person name="Yamauchi T."/>
            <person name="Tyson G.W."/>
            <person name="Hugenholtz P."/>
        </authorList>
    </citation>
    <scope>NUCLEOTIDE SEQUENCE [LARGE SCALE GENOMIC DNA]</scope>
</reference>
<dbReference type="HOGENOM" id="CLU_334549_0_0_0"/>
<dbReference type="EMBL" id="DF820465">
    <property type="protein sequence ID" value="GAK56852.1"/>
    <property type="molecule type" value="Genomic_DNA"/>
</dbReference>
<accession>A0A081BWZ7</accession>
<dbReference type="PROSITE" id="PS50005">
    <property type="entry name" value="TPR"/>
    <property type="match status" value="1"/>
</dbReference>
<evidence type="ECO:0000313" key="3">
    <source>
        <dbReference type="EMBL" id="GAK56852.1"/>
    </source>
</evidence>
<proteinExistence type="predicted"/>
<evidence type="ECO:0000256" key="1">
    <source>
        <dbReference type="PROSITE-ProRule" id="PRU00339"/>
    </source>
</evidence>
<gene>
    <name evidence="3" type="ORF">U27_03816</name>
</gene>
<evidence type="ECO:0000313" key="4">
    <source>
        <dbReference type="Proteomes" id="UP000030661"/>
    </source>
</evidence>
<evidence type="ECO:0008006" key="5">
    <source>
        <dbReference type="Google" id="ProtNLM"/>
    </source>
</evidence>
<feature type="region of interest" description="Disordered" evidence="2">
    <location>
        <begin position="1"/>
        <end position="26"/>
    </location>
</feature>
<keyword evidence="1" id="KW-0802">TPR repeat</keyword>
<dbReference type="AlphaFoldDB" id="A0A081BWZ7"/>
<dbReference type="InterPro" id="IPR019734">
    <property type="entry name" value="TPR_rpt"/>
</dbReference>
<keyword evidence="4" id="KW-1185">Reference proteome</keyword>
<dbReference type="InterPro" id="IPR011990">
    <property type="entry name" value="TPR-like_helical_dom_sf"/>
</dbReference>
<sequence>MSANSLHVEPHSQLEELSDGESADSYQHPNEKLTLPIVGPQFVEEEIPPAVTRYIATLLEPGESIFVLFRLNSYHTFTTDSGKTVKAPLWTVVTGVRLLLVAVSVEGDTYSDSFDQQVVLEYQNGFGRDAIKLADKSLSIGLWEVKRRVFKEVVNLFPLSEYEKYLYFANLHLKKEEYLEAIPFLRKSLELEPTIKASLLLTHTLAHLEQQEEAFNVLNQAYHKTPAKSLIEEIQLQFPDDAEMLLYLAAVSEDRRDWDTCIECYILLLQKTPDFDLYFLKLGEMYNAKQEYQTACEYYQKFIHLRQGLDKSQQDAYIQWDMSDFKWFSADPDLVKAYFDLGLIYEYEAHDYFKAASTYLALLRHAPFYRDAYKHFWLVYQQLCDSSFQGETCSLPIDISLFLQIYKLLAPEPYASTVATEDYHSLFENPQKDEDTLRSIAYQKMVEADQQILIHPREQDYWYRIQHWMANLVISEGESEGIEEFCEQVGPQNFPELAQLILQLSDFLDVKPPKCFISRGKIGINVKNREHPFIFIGSEHLNPDNERYFSTDELVFIIAAQLEHIKSGHFLVTDTDLWKSLGTASFDSFLMALQCLPAGGFLGKITHQFATAGLKKVYKMTRRVNVQKILDFFSMTEERSHKEDVEFFEENGKGERSKSKKMQEPESLLKAQIVDFARHAVYTADRTGLLACHNFEAASAAIFKLASSAYEDIKQVHKQGLVQILKKQDNRGNFLYFEYAKRFGELIRFALSENYWQIHSKLIVLPEKSHVSQEIATIRELADNYHILINKLQILAHSMQNTLLTPEEFLRKQKNLVTQSGLLQDEDLMLVDKLQQAYLDEILTTEELHYKLFSLLEMRHVRD</sequence>
<feature type="repeat" description="TPR" evidence="1">
    <location>
        <begin position="162"/>
        <end position="195"/>
    </location>
</feature>
<dbReference type="SUPFAM" id="SSF48452">
    <property type="entry name" value="TPR-like"/>
    <property type="match status" value="1"/>
</dbReference>
<name>A0A081BWZ7_VECG1</name>
<protein>
    <recommendedName>
        <fullName evidence="5">Tetratricopeptide repeat protein</fullName>
    </recommendedName>
</protein>
<evidence type="ECO:0000256" key="2">
    <source>
        <dbReference type="SAM" id="MobiDB-lite"/>
    </source>
</evidence>
<organism evidence="3">
    <name type="scientific">Vecturithrix granuli</name>
    <dbReference type="NCBI Taxonomy" id="1499967"/>
    <lineage>
        <taxon>Bacteria</taxon>
        <taxon>Candidatus Moduliflexota</taxon>
        <taxon>Candidatus Vecturitrichia</taxon>
        <taxon>Candidatus Vecturitrichales</taxon>
        <taxon>Candidatus Vecturitrichaceae</taxon>
        <taxon>Candidatus Vecturithrix</taxon>
    </lineage>
</organism>
<dbReference type="eggNOG" id="ENOG50337H1">
    <property type="taxonomic scope" value="Bacteria"/>
</dbReference>
<dbReference type="SMART" id="SM00028">
    <property type="entry name" value="TPR"/>
    <property type="match status" value="4"/>
</dbReference>
<dbReference type="STRING" id="1499967.U27_03816"/>